<evidence type="ECO:0000313" key="2">
    <source>
        <dbReference type="Proteomes" id="UP000602057"/>
    </source>
</evidence>
<sequence>MAQISFEEGYFIKDSGQKTECLIKNNDWKSNPREFQYRLVDSDKTNSISIRELKEFGVYNTSKYIKSEVNIDKSTDDTNKLTDNKEPEFEINEVFLRVLVEGKISLYEYTNGNSQRFFYGSENKEIQPLVYKRYKLSSNKVTTNSSYKKQLWDALRCDGKPLDGVQDVSYNRKELVDLFKKYNACVNSGYIEFYKKRNKVTTSLNIRSGINSTALEIYRAAQSFKNVDFGTKLSLRLGAEVEFLLPFNANKWAVISEIAYFKYSGDEELDTAARGAKIDFNSIEIPIGVRHYFYLSNNSSLFLNASIIFNLSSSEILYENADSLTIQQSNSLAFGLGYRHKRYALEFRNGLKRTVVPHFESSLGTMSLIFGYTLF</sequence>
<reference evidence="1" key="1">
    <citation type="journal article" date="2013" name="Int. J. Syst. Evol. Microbiol.">
        <title>Aestuariibaculum suncheonense gen. nov., sp. nov., a marine bacterium of the family Flavobacteriaceae isolated from a tidal flat and emended descriptions of the genera Gaetbulibacter and Tamlana.</title>
        <authorList>
            <person name="Jeong S.H."/>
            <person name="Park M.S."/>
            <person name="Jin H.M."/>
            <person name="Lee K."/>
            <person name="Park W."/>
            <person name="Jeon C.O."/>
        </authorList>
    </citation>
    <scope>NUCLEOTIDE SEQUENCE</scope>
    <source>
        <strain evidence="1">SC17</strain>
    </source>
</reference>
<evidence type="ECO:0000313" key="1">
    <source>
        <dbReference type="EMBL" id="MBD0836556.1"/>
    </source>
</evidence>
<proteinExistence type="predicted"/>
<dbReference type="EMBL" id="JACVXC010000006">
    <property type="protein sequence ID" value="MBD0836556.1"/>
    <property type="molecule type" value="Genomic_DNA"/>
</dbReference>
<gene>
    <name evidence="1" type="ORF">ICJ84_14040</name>
</gene>
<dbReference type="PROSITE" id="PS00018">
    <property type="entry name" value="EF_HAND_1"/>
    <property type="match status" value="1"/>
</dbReference>
<reference evidence="1" key="2">
    <citation type="submission" date="2020-09" db="EMBL/GenBank/DDBJ databases">
        <authorList>
            <person name="Wu Z."/>
        </authorList>
    </citation>
    <scope>NUCLEOTIDE SEQUENCE</scope>
    <source>
        <strain evidence="1">SC17</strain>
    </source>
</reference>
<keyword evidence="2" id="KW-1185">Reference proteome</keyword>
<accession>A0A8J6QL87</accession>
<protein>
    <submittedName>
        <fullName evidence="1">tRNA modification GTPase</fullName>
    </submittedName>
</protein>
<comment type="caution">
    <text evidence="1">The sequence shown here is derived from an EMBL/GenBank/DDBJ whole genome shotgun (WGS) entry which is preliminary data.</text>
</comment>
<dbReference type="AlphaFoldDB" id="A0A8J6QL87"/>
<dbReference type="Proteomes" id="UP000602057">
    <property type="component" value="Unassembled WGS sequence"/>
</dbReference>
<name>A0A8J6QL87_9FLAO</name>
<dbReference type="InterPro" id="IPR018247">
    <property type="entry name" value="EF_Hand_1_Ca_BS"/>
</dbReference>
<organism evidence="1 2">
    <name type="scientific">Aestuariibaculum suncheonense</name>
    <dbReference type="NCBI Taxonomy" id="1028745"/>
    <lineage>
        <taxon>Bacteria</taxon>
        <taxon>Pseudomonadati</taxon>
        <taxon>Bacteroidota</taxon>
        <taxon>Flavobacteriia</taxon>
        <taxon>Flavobacteriales</taxon>
        <taxon>Flavobacteriaceae</taxon>
    </lineage>
</organism>